<dbReference type="InterPro" id="IPR009057">
    <property type="entry name" value="Homeodomain-like_sf"/>
</dbReference>
<sequence>MIGALLFWFIISFVNSDKRMKTVTVDDFYKNAAELTDNRVGDLLPADINKEIGHFNVFNLGDLIAKIKKDPSHVPYNRRLYYKINLVRGRNIAEYADKVINIEKNALVFGTPKIPYSWKPQDMEQSGHFCIFTDDFLVQSKSGVVLDSLPIFSPGGCPVFMLTDEQADEITFIFKKMQQEIASDYLYKYDLIRNYLLELIHYGQKLQPFTNYSNSHNASARVSSLFIELLERQFPIASPDQKVILRTAKDYADRLAVHSNHLNKVLKESTGKTTTEHIASRLIQEARILLKQTDWNISEIAYSLGFEQLSHFSNFFKKQTSLSPVEVRNLAG</sequence>
<protein>
    <submittedName>
        <fullName evidence="5">Helix-turn-helix domain-containing protein</fullName>
    </submittedName>
</protein>
<evidence type="ECO:0000313" key="5">
    <source>
        <dbReference type="EMBL" id="SEO85426.1"/>
    </source>
</evidence>
<evidence type="ECO:0000256" key="2">
    <source>
        <dbReference type="ARBA" id="ARBA00023125"/>
    </source>
</evidence>
<keyword evidence="2" id="KW-0238">DNA-binding</keyword>
<dbReference type="PANTHER" id="PTHR43280:SF32">
    <property type="entry name" value="TRANSCRIPTIONAL REGULATORY PROTEIN"/>
    <property type="match status" value="1"/>
</dbReference>
<feature type="domain" description="HTH araC/xylS-type" evidence="4">
    <location>
        <begin position="220"/>
        <end position="330"/>
    </location>
</feature>
<dbReference type="PROSITE" id="PS01124">
    <property type="entry name" value="HTH_ARAC_FAMILY_2"/>
    <property type="match status" value="1"/>
</dbReference>
<dbReference type="EMBL" id="FOCL01000014">
    <property type="protein sequence ID" value="SEO85426.1"/>
    <property type="molecule type" value="Genomic_DNA"/>
</dbReference>
<evidence type="ECO:0000256" key="1">
    <source>
        <dbReference type="ARBA" id="ARBA00023015"/>
    </source>
</evidence>
<reference evidence="6" key="1">
    <citation type="submission" date="2016-10" db="EMBL/GenBank/DDBJ databases">
        <authorList>
            <person name="Varghese N."/>
            <person name="Submissions S."/>
        </authorList>
    </citation>
    <scope>NUCLEOTIDE SEQUENCE [LARGE SCALE GENOMIC DNA]</scope>
    <source>
        <strain evidence="6">Gh-48</strain>
    </source>
</reference>
<dbReference type="Gene3D" id="1.10.10.60">
    <property type="entry name" value="Homeodomain-like"/>
    <property type="match status" value="1"/>
</dbReference>
<accession>A0A1H8T3Z1</accession>
<keyword evidence="1" id="KW-0805">Transcription regulation</keyword>
<dbReference type="GO" id="GO:0043565">
    <property type="term" value="F:sequence-specific DNA binding"/>
    <property type="evidence" value="ECO:0007669"/>
    <property type="project" value="InterPro"/>
</dbReference>
<evidence type="ECO:0000313" key="6">
    <source>
        <dbReference type="Proteomes" id="UP000198942"/>
    </source>
</evidence>
<dbReference type="STRING" id="551995.SAMN05192574_11493"/>
<name>A0A1H8T3Z1_9SPHI</name>
<evidence type="ECO:0000256" key="3">
    <source>
        <dbReference type="ARBA" id="ARBA00023163"/>
    </source>
</evidence>
<dbReference type="PRINTS" id="PR00032">
    <property type="entry name" value="HTHARAC"/>
</dbReference>
<dbReference type="AlphaFoldDB" id="A0A1H8T3Z1"/>
<proteinExistence type="predicted"/>
<dbReference type="InterPro" id="IPR020449">
    <property type="entry name" value="Tscrpt_reg_AraC-type_HTH"/>
</dbReference>
<dbReference type="Pfam" id="PF12833">
    <property type="entry name" value="HTH_18"/>
    <property type="match status" value="1"/>
</dbReference>
<dbReference type="SMART" id="SM00342">
    <property type="entry name" value="HTH_ARAC"/>
    <property type="match status" value="1"/>
</dbReference>
<dbReference type="PANTHER" id="PTHR43280">
    <property type="entry name" value="ARAC-FAMILY TRANSCRIPTIONAL REGULATOR"/>
    <property type="match status" value="1"/>
</dbReference>
<organism evidence="5 6">
    <name type="scientific">Mucilaginibacter gossypiicola</name>
    <dbReference type="NCBI Taxonomy" id="551995"/>
    <lineage>
        <taxon>Bacteria</taxon>
        <taxon>Pseudomonadati</taxon>
        <taxon>Bacteroidota</taxon>
        <taxon>Sphingobacteriia</taxon>
        <taxon>Sphingobacteriales</taxon>
        <taxon>Sphingobacteriaceae</taxon>
        <taxon>Mucilaginibacter</taxon>
    </lineage>
</organism>
<keyword evidence="6" id="KW-1185">Reference proteome</keyword>
<dbReference type="GO" id="GO:0003700">
    <property type="term" value="F:DNA-binding transcription factor activity"/>
    <property type="evidence" value="ECO:0007669"/>
    <property type="project" value="InterPro"/>
</dbReference>
<gene>
    <name evidence="5" type="ORF">SAMN05192574_11493</name>
</gene>
<dbReference type="InterPro" id="IPR018060">
    <property type="entry name" value="HTH_AraC"/>
</dbReference>
<dbReference type="SUPFAM" id="SSF46689">
    <property type="entry name" value="Homeodomain-like"/>
    <property type="match status" value="1"/>
</dbReference>
<keyword evidence="3" id="KW-0804">Transcription</keyword>
<dbReference type="Proteomes" id="UP000198942">
    <property type="component" value="Unassembled WGS sequence"/>
</dbReference>
<evidence type="ECO:0000259" key="4">
    <source>
        <dbReference type="PROSITE" id="PS01124"/>
    </source>
</evidence>